<sequence>MSKFATKAADSPFYLARMEASKVNDRLASREGAADETGIDRSRMARVELGSANPTPEEVLLLADTYDAPQLLNYYCSMCCPIGRQNVKPCAVQEFDRVMMQALAALQGTDKINAAIISIAQDGRVDPGEDVQMGEILAYMKNVATAAEAMQLWIKKNLKGEACNGKK</sequence>
<reference evidence="2 3" key="1">
    <citation type="journal article" date="2017" name="Front. Microbiol.">
        <title>New Insights into the Diversity of the Genus Faecalibacterium.</title>
        <authorList>
            <person name="Benevides L."/>
            <person name="Burman S."/>
            <person name="Martin R."/>
            <person name="Robert V."/>
            <person name="Thomas M."/>
            <person name="Miquel S."/>
            <person name="Chain F."/>
            <person name="Sokol H."/>
            <person name="Bermudez-Humaran L.G."/>
            <person name="Morrison M."/>
            <person name="Langella P."/>
            <person name="Azevedo V.A."/>
            <person name="Chatel J.M."/>
            <person name="Soares S."/>
        </authorList>
    </citation>
    <scope>NUCLEOTIDE SEQUENCE [LARGE SCALE GENOMIC DNA]</scope>
    <source>
        <strain evidence="3">CNCM I-4540</strain>
    </source>
</reference>
<dbReference type="InterPro" id="IPR001387">
    <property type="entry name" value="Cro/C1-type_HTH"/>
</dbReference>
<evidence type="ECO:0000259" key="1">
    <source>
        <dbReference type="PROSITE" id="PS50943"/>
    </source>
</evidence>
<dbReference type="Pfam" id="PF13560">
    <property type="entry name" value="HTH_31"/>
    <property type="match status" value="1"/>
</dbReference>
<keyword evidence="3" id="KW-1185">Reference proteome</keyword>
<proteinExistence type="predicted"/>
<dbReference type="Proteomes" id="UP000220752">
    <property type="component" value="Unassembled WGS sequence"/>
</dbReference>
<dbReference type="CDD" id="cd00093">
    <property type="entry name" value="HTH_XRE"/>
    <property type="match status" value="1"/>
</dbReference>
<accession>A0A2A6Z7T0</accession>
<dbReference type="AlphaFoldDB" id="A0A2A6Z7T0"/>
<protein>
    <submittedName>
        <fullName evidence="2">XRE family transcriptional regulator</fullName>
    </submittedName>
</protein>
<feature type="domain" description="HTH cro/C1-type" evidence="1">
    <location>
        <begin position="34"/>
        <end position="72"/>
    </location>
</feature>
<organism evidence="2 3">
    <name type="scientific">Faecalibacterium langellae</name>
    <dbReference type="NCBI Taxonomy" id="3435293"/>
    <lineage>
        <taxon>Bacteria</taxon>
        <taxon>Bacillati</taxon>
        <taxon>Bacillota</taxon>
        <taxon>Clostridia</taxon>
        <taxon>Eubacteriales</taxon>
        <taxon>Oscillospiraceae</taxon>
        <taxon>Faecalibacterium</taxon>
    </lineage>
</organism>
<gene>
    <name evidence="2" type="ORF">CGS46_12920</name>
</gene>
<dbReference type="PROSITE" id="PS50943">
    <property type="entry name" value="HTH_CROC1"/>
    <property type="match status" value="1"/>
</dbReference>
<comment type="caution">
    <text evidence="2">The sequence shown here is derived from an EMBL/GenBank/DDBJ whole genome shotgun (WGS) entry which is preliminary data.</text>
</comment>
<evidence type="ECO:0000313" key="3">
    <source>
        <dbReference type="Proteomes" id="UP000220752"/>
    </source>
</evidence>
<dbReference type="EMBL" id="NMTQ01000037">
    <property type="protein sequence ID" value="PDX57420.1"/>
    <property type="molecule type" value="Genomic_DNA"/>
</dbReference>
<name>A0A2A6Z7T0_9FIRM</name>
<evidence type="ECO:0000313" key="2">
    <source>
        <dbReference type="EMBL" id="PDX57420.1"/>
    </source>
</evidence>